<keyword evidence="4 7" id="KW-1133">Transmembrane helix</keyword>
<gene>
    <name evidence="8" type="primary">CCC1</name>
    <name evidence="8" type="ORF">CcaverHIS019_0308310</name>
</gene>
<evidence type="ECO:0000256" key="2">
    <source>
        <dbReference type="ARBA" id="ARBA00007049"/>
    </source>
</evidence>
<feature type="transmembrane region" description="Helical" evidence="7">
    <location>
        <begin position="277"/>
        <end position="297"/>
    </location>
</feature>
<evidence type="ECO:0000313" key="9">
    <source>
        <dbReference type="Proteomes" id="UP001233271"/>
    </source>
</evidence>
<proteinExistence type="inferred from homology"/>
<feature type="transmembrane region" description="Helical" evidence="7">
    <location>
        <begin position="341"/>
        <end position="362"/>
    </location>
</feature>
<dbReference type="GO" id="GO:0005384">
    <property type="term" value="F:manganese ion transmembrane transporter activity"/>
    <property type="evidence" value="ECO:0007669"/>
    <property type="project" value="InterPro"/>
</dbReference>
<comment type="subcellular location">
    <subcellularLocation>
        <location evidence="1">Endomembrane system</location>
        <topology evidence="1">Multi-pass membrane protein</topology>
    </subcellularLocation>
</comment>
<dbReference type="AlphaFoldDB" id="A0AA48I435"/>
<evidence type="ECO:0000313" key="8">
    <source>
        <dbReference type="EMBL" id="BEI90761.1"/>
    </source>
</evidence>
<dbReference type="GO" id="GO:0012505">
    <property type="term" value="C:endomembrane system"/>
    <property type="evidence" value="ECO:0007669"/>
    <property type="project" value="UniProtKB-SubCell"/>
</dbReference>
<dbReference type="KEGG" id="ccac:CcaHIS019_0308310"/>
<dbReference type="InterPro" id="IPR008217">
    <property type="entry name" value="Ccc1_fam"/>
</dbReference>
<evidence type="ECO:0000256" key="5">
    <source>
        <dbReference type="ARBA" id="ARBA00023136"/>
    </source>
</evidence>
<evidence type="ECO:0000256" key="3">
    <source>
        <dbReference type="ARBA" id="ARBA00022692"/>
    </source>
</evidence>
<comment type="similarity">
    <text evidence="2">Belongs to the CCC1 family.</text>
</comment>
<protein>
    <recommendedName>
        <fullName evidence="10">DUF125-domain-containing protein</fullName>
    </recommendedName>
</protein>
<feature type="transmembrane region" description="Helical" evidence="7">
    <location>
        <begin position="309"/>
        <end position="329"/>
    </location>
</feature>
<dbReference type="GO" id="GO:0030026">
    <property type="term" value="P:intracellular manganese ion homeostasis"/>
    <property type="evidence" value="ECO:0007669"/>
    <property type="project" value="InterPro"/>
</dbReference>
<keyword evidence="3 7" id="KW-0812">Transmembrane</keyword>
<dbReference type="RefSeq" id="XP_060456026.1">
    <property type="nucleotide sequence ID" value="XM_060599320.1"/>
</dbReference>
<keyword evidence="9" id="KW-1185">Reference proteome</keyword>
<organism evidence="8 9">
    <name type="scientific">Cutaneotrichosporon cavernicola</name>
    <dbReference type="NCBI Taxonomy" id="279322"/>
    <lineage>
        <taxon>Eukaryota</taxon>
        <taxon>Fungi</taxon>
        <taxon>Dikarya</taxon>
        <taxon>Basidiomycota</taxon>
        <taxon>Agaricomycotina</taxon>
        <taxon>Tremellomycetes</taxon>
        <taxon>Trichosporonales</taxon>
        <taxon>Trichosporonaceae</taxon>
        <taxon>Cutaneotrichosporon</taxon>
    </lineage>
</organism>
<dbReference type="PANTHER" id="PTHR31851">
    <property type="entry name" value="FE(2+)/MN(2+) TRANSPORTER PCL1"/>
    <property type="match status" value="1"/>
</dbReference>
<evidence type="ECO:0008006" key="10">
    <source>
        <dbReference type="Google" id="ProtNLM"/>
    </source>
</evidence>
<reference evidence="8" key="1">
    <citation type="journal article" date="2023" name="BMC Genomics">
        <title>Chromosome-level genome assemblies of Cutaneotrichosporon spp. (Trichosporonales, Basidiomycota) reveal imbalanced evolution between nucleotide sequences and chromosome synteny.</title>
        <authorList>
            <person name="Kobayashi Y."/>
            <person name="Kayamori A."/>
            <person name="Aoki K."/>
            <person name="Shiwa Y."/>
            <person name="Matsutani M."/>
            <person name="Fujita N."/>
            <person name="Sugita T."/>
            <person name="Iwasaki W."/>
            <person name="Tanaka N."/>
            <person name="Takashima M."/>
        </authorList>
    </citation>
    <scope>NUCLEOTIDE SEQUENCE</scope>
    <source>
        <strain evidence="8">HIS019</strain>
    </source>
</reference>
<dbReference type="EMBL" id="AP028214">
    <property type="protein sequence ID" value="BEI90761.1"/>
    <property type="molecule type" value="Genomic_DNA"/>
</dbReference>
<accession>A0AA48I435</accession>
<feature type="region of interest" description="Disordered" evidence="6">
    <location>
        <begin position="29"/>
        <end position="77"/>
    </location>
</feature>
<evidence type="ECO:0000256" key="1">
    <source>
        <dbReference type="ARBA" id="ARBA00004127"/>
    </source>
</evidence>
<keyword evidence="5 7" id="KW-0472">Membrane</keyword>
<dbReference type="Proteomes" id="UP001233271">
    <property type="component" value="Chromosome 3"/>
</dbReference>
<evidence type="ECO:0000256" key="4">
    <source>
        <dbReference type="ARBA" id="ARBA00022989"/>
    </source>
</evidence>
<evidence type="ECO:0000256" key="7">
    <source>
        <dbReference type="SAM" id="Phobius"/>
    </source>
</evidence>
<dbReference type="Pfam" id="PF01988">
    <property type="entry name" value="VIT1"/>
    <property type="match status" value="1"/>
</dbReference>
<name>A0AA48I435_9TREE</name>
<dbReference type="CDD" id="cd02435">
    <property type="entry name" value="CCC1"/>
    <property type="match status" value="1"/>
</dbReference>
<sequence length="369" mass="39100">MGHDDERTPLLSKPSGCCGGKGGAACCGGKGPSSSLSPTTGVGASVPLKRNGNTTNSEHVWTIERRGSSSSLRSNRRRRVEDLLEDEEPLQSKCAASGGQCCKELKGEDERHLIPPEFVRDCIIGLADGLTVPFALTAGLSSLGNSTLVVTGGFAELCAGAISMGLGGFLASQAELDHFHYLRKQTHERVQRSCDGEMEREVHAILGPLGVKETLSRLVAEELLEVEDSACVAIEGVDRPDIENGITKEEKVDPNVGLTAFLLKFGEGMEEVPRSRLWSSALTIGLSYFFGGLVPLLPYMFTETAESGLLWSVIVTGIVLFLFGGAKTYFTGATGGYRGYLWGAVSMTLVGGFAAAAAFGLVEVMGITE</sequence>
<dbReference type="GeneID" id="85494631"/>
<evidence type="ECO:0000256" key="6">
    <source>
        <dbReference type="SAM" id="MobiDB-lite"/>
    </source>
</evidence>